<dbReference type="EMBL" id="JBHUJB010000015">
    <property type="protein sequence ID" value="MFD2157986.1"/>
    <property type="molecule type" value="Genomic_DNA"/>
</dbReference>
<gene>
    <name evidence="1" type="ORF">ACFSW8_03635</name>
</gene>
<name>A0ABW4Z809_9BACT</name>
<protein>
    <submittedName>
        <fullName evidence="1">Uncharacterized protein</fullName>
    </submittedName>
</protein>
<reference evidence="2" key="1">
    <citation type="journal article" date="2019" name="Int. J. Syst. Evol. Microbiol.">
        <title>The Global Catalogue of Microorganisms (GCM) 10K type strain sequencing project: providing services to taxonomists for standard genome sequencing and annotation.</title>
        <authorList>
            <consortium name="The Broad Institute Genomics Platform"/>
            <consortium name="The Broad Institute Genome Sequencing Center for Infectious Disease"/>
            <person name="Wu L."/>
            <person name="Ma J."/>
        </authorList>
    </citation>
    <scope>NUCLEOTIDE SEQUENCE [LARGE SCALE GENOMIC DNA]</scope>
    <source>
        <strain evidence="2">CCUG 57942</strain>
    </source>
</reference>
<dbReference type="Proteomes" id="UP001597389">
    <property type="component" value="Unassembled WGS sequence"/>
</dbReference>
<organism evidence="1 2">
    <name type="scientific">Rubritalea tangerina</name>
    <dbReference type="NCBI Taxonomy" id="430798"/>
    <lineage>
        <taxon>Bacteria</taxon>
        <taxon>Pseudomonadati</taxon>
        <taxon>Verrucomicrobiota</taxon>
        <taxon>Verrucomicrobiia</taxon>
        <taxon>Verrucomicrobiales</taxon>
        <taxon>Rubritaleaceae</taxon>
        <taxon>Rubritalea</taxon>
    </lineage>
</organism>
<dbReference type="RefSeq" id="WP_377090218.1">
    <property type="nucleotide sequence ID" value="NZ_JBHSJL010000014.1"/>
</dbReference>
<keyword evidence="2" id="KW-1185">Reference proteome</keyword>
<proteinExistence type="predicted"/>
<accession>A0ABW4Z809</accession>
<evidence type="ECO:0000313" key="1">
    <source>
        <dbReference type="EMBL" id="MFD2157986.1"/>
    </source>
</evidence>
<comment type="caution">
    <text evidence="1">The sequence shown here is derived from an EMBL/GenBank/DDBJ whole genome shotgun (WGS) entry which is preliminary data.</text>
</comment>
<sequence length="203" mass="23318">MTSKSPQFFCDLPLADINAITCSANRFLYHGSPHGVFGKMTTSKRHVDIHEIDAFRVKLEHLSSDPLDDQYQYHLVYISKDIYQQVWKGCKKRQIPGMRKFVSETKLSADAKTHPFGPGNFLHLSDDKPIVFSPYEESHTSDNYVPNHYQATLRSKFESILLRTKSECRLFFQLLQAHGLKVVDQLETTDEFDGNLKVECFAA</sequence>
<evidence type="ECO:0000313" key="2">
    <source>
        <dbReference type="Proteomes" id="UP001597389"/>
    </source>
</evidence>